<protein>
    <submittedName>
        <fullName evidence="2">GNAT family N-acetyltransferase</fullName>
    </submittedName>
</protein>
<dbReference type="Proteomes" id="UP000474778">
    <property type="component" value="Unassembled WGS sequence"/>
</dbReference>
<dbReference type="PROSITE" id="PS51186">
    <property type="entry name" value="GNAT"/>
    <property type="match status" value="1"/>
</dbReference>
<dbReference type="Pfam" id="PF13508">
    <property type="entry name" value="Acetyltransf_7"/>
    <property type="match status" value="1"/>
</dbReference>
<dbReference type="Gene3D" id="3.40.630.30">
    <property type="match status" value="1"/>
</dbReference>
<gene>
    <name evidence="2" type="ORF">GNT65_05675</name>
</gene>
<comment type="caution">
    <text evidence="2">The sequence shown here is derived from an EMBL/GenBank/DDBJ whole genome shotgun (WGS) entry which is preliminary data.</text>
</comment>
<evidence type="ECO:0000313" key="2">
    <source>
        <dbReference type="EMBL" id="MXR68164.1"/>
    </source>
</evidence>
<keyword evidence="3" id="KW-1185">Reference proteome</keyword>
<dbReference type="SUPFAM" id="SSF55729">
    <property type="entry name" value="Acyl-CoA N-acyltransferases (Nat)"/>
    <property type="match status" value="1"/>
</dbReference>
<accession>A0A6L7HWW8</accession>
<dbReference type="EMBL" id="WRPA01000003">
    <property type="protein sequence ID" value="MXR68164.1"/>
    <property type="molecule type" value="Genomic_DNA"/>
</dbReference>
<evidence type="ECO:0000313" key="3">
    <source>
        <dbReference type="Proteomes" id="UP000474778"/>
    </source>
</evidence>
<dbReference type="InterPro" id="IPR016181">
    <property type="entry name" value="Acyl_CoA_acyltransferase"/>
</dbReference>
<dbReference type="GO" id="GO:0016747">
    <property type="term" value="F:acyltransferase activity, transferring groups other than amino-acyl groups"/>
    <property type="evidence" value="ECO:0007669"/>
    <property type="project" value="InterPro"/>
</dbReference>
<feature type="domain" description="N-acetyltransferase" evidence="1">
    <location>
        <begin position="14"/>
        <end position="151"/>
    </location>
</feature>
<dbReference type="AlphaFoldDB" id="A0A6L7HWW8"/>
<dbReference type="CDD" id="cd04301">
    <property type="entry name" value="NAT_SF"/>
    <property type="match status" value="1"/>
</dbReference>
<dbReference type="InterPro" id="IPR000182">
    <property type="entry name" value="GNAT_dom"/>
</dbReference>
<name>A0A6L7HWW8_9GAMM</name>
<organism evidence="2 3">
    <name type="scientific">Shewanella insulae</name>
    <dbReference type="NCBI Taxonomy" id="2681496"/>
    <lineage>
        <taxon>Bacteria</taxon>
        <taxon>Pseudomonadati</taxon>
        <taxon>Pseudomonadota</taxon>
        <taxon>Gammaproteobacteria</taxon>
        <taxon>Alteromonadales</taxon>
        <taxon>Shewanellaceae</taxon>
        <taxon>Shewanella</taxon>
    </lineage>
</organism>
<evidence type="ECO:0000259" key="1">
    <source>
        <dbReference type="PROSITE" id="PS51186"/>
    </source>
</evidence>
<proteinExistence type="predicted"/>
<reference evidence="2 3" key="1">
    <citation type="submission" date="2019-12" db="EMBL/GenBank/DDBJ databases">
        <title>Shewanella insulae sp. nov., isolated from a tidal flat.</title>
        <authorList>
            <person name="Yoon J.-H."/>
        </authorList>
    </citation>
    <scope>NUCLEOTIDE SEQUENCE [LARGE SCALE GENOMIC DNA]</scope>
    <source>
        <strain evidence="2 3">JBTF-M18</strain>
    </source>
</reference>
<keyword evidence="2" id="KW-0808">Transferase</keyword>
<sequence length="172" mass="19491">MPHARITKKEALCVIYADHQPELLTQNQTIKRQPDKKHVEAGEQRESALLENGQLGNKPLAIEQPEDREIIAAARIRPIGHYRLLTGLLVHPKLRRQGLGHRLMQALTPTFGQAPTFLFCDARLIPFYQRHGFALPNTPPGELLQLQRRYQGNAGASAKEQDKNFTLMQYLG</sequence>